<dbReference type="InterPro" id="IPR036075">
    <property type="entry name" value="ARMT-1-like_metal-bd_sf"/>
</dbReference>
<feature type="domain" description="Damage-control phosphatase ARMT1-like metal-binding" evidence="1">
    <location>
        <begin position="5"/>
        <end position="153"/>
    </location>
</feature>
<comment type="caution">
    <text evidence="2">The sequence shown here is derived from an EMBL/GenBank/DDBJ whole genome shotgun (WGS) entry which is preliminary data.</text>
</comment>
<sequence length="159" mass="17474">KEMDLEVGRELKKNDIHLFEEKRRHARSLLWIADNAGESVFDKLVLEQLTGLELWIGVKGGAVLNDVTLEDAVSSGLNELGRLVTTGSNCLGVLPGKSSREFLSLLDNADLVVAKGHANFETLDTYGREIFFLLKAKCEVVAQELGVEVGDTVFTVKET</sequence>
<proteinExistence type="predicted"/>
<evidence type="ECO:0000313" key="2">
    <source>
        <dbReference type="EMBL" id="KPJ48805.1"/>
    </source>
</evidence>
<dbReference type="SUPFAM" id="SSF111321">
    <property type="entry name" value="AF1104-like"/>
    <property type="match status" value="1"/>
</dbReference>
<gene>
    <name evidence="2" type="ORF">AMJ40_06835</name>
</gene>
<evidence type="ECO:0000259" key="1">
    <source>
        <dbReference type="Pfam" id="PF01937"/>
    </source>
</evidence>
<dbReference type="AlphaFoldDB" id="A0A0S7WF68"/>
<dbReference type="Proteomes" id="UP000051124">
    <property type="component" value="Unassembled WGS sequence"/>
</dbReference>
<evidence type="ECO:0000313" key="3">
    <source>
        <dbReference type="Proteomes" id="UP000051124"/>
    </source>
</evidence>
<protein>
    <recommendedName>
        <fullName evidence="1">Damage-control phosphatase ARMT1-like metal-binding domain-containing protein</fullName>
    </recommendedName>
</protein>
<dbReference type="Pfam" id="PF01937">
    <property type="entry name" value="ARMT1-like_dom"/>
    <property type="match status" value="1"/>
</dbReference>
<organism evidence="2 3">
    <name type="scientific">candidate division TA06 bacterium DG_26</name>
    <dbReference type="NCBI Taxonomy" id="1703771"/>
    <lineage>
        <taxon>Bacteria</taxon>
        <taxon>Bacteria division TA06</taxon>
    </lineage>
</organism>
<accession>A0A0S7WF68</accession>
<dbReference type="Gene3D" id="3.40.50.10880">
    <property type="entry name" value="Uncharacterised protein PF01937, DUF89, domain 3"/>
    <property type="match status" value="1"/>
</dbReference>
<dbReference type="EMBL" id="LIZT01000095">
    <property type="protein sequence ID" value="KPJ48805.1"/>
    <property type="molecule type" value="Genomic_DNA"/>
</dbReference>
<name>A0A0S7WF68_UNCT6</name>
<feature type="non-terminal residue" evidence="2">
    <location>
        <position position="1"/>
    </location>
</feature>
<dbReference type="InterPro" id="IPR002791">
    <property type="entry name" value="ARMT1-like_metal-bd"/>
</dbReference>
<reference evidence="2 3" key="1">
    <citation type="journal article" date="2015" name="Microbiome">
        <title>Genomic resolution of linkages in carbon, nitrogen, and sulfur cycling among widespread estuary sediment bacteria.</title>
        <authorList>
            <person name="Baker B.J."/>
            <person name="Lazar C.S."/>
            <person name="Teske A.P."/>
            <person name="Dick G.J."/>
        </authorList>
    </citation>
    <scope>NUCLEOTIDE SEQUENCE [LARGE SCALE GENOMIC DNA]</scope>
    <source>
        <strain evidence="2">DG_26</strain>
    </source>
</reference>